<evidence type="ECO:0000259" key="2">
    <source>
        <dbReference type="Pfam" id="PF13649"/>
    </source>
</evidence>
<keyword evidence="4" id="KW-1185">Reference proteome</keyword>
<protein>
    <submittedName>
        <fullName evidence="3">Class I SAM-dependent methyltransferase</fullName>
        <ecNumber evidence="3">2.1.1.222</ecNumber>
        <ecNumber evidence="3">2.1.1.64</ecNumber>
    </submittedName>
</protein>
<dbReference type="GO" id="GO:0032259">
    <property type="term" value="P:methylation"/>
    <property type="evidence" value="ECO:0007669"/>
    <property type="project" value="UniProtKB-KW"/>
</dbReference>
<dbReference type="Gene3D" id="3.40.50.150">
    <property type="entry name" value="Vaccinia Virus protein VP39"/>
    <property type="match status" value="1"/>
</dbReference>
<dbReference type="Pfam" id="PF13649">
    <property type="entry name" value="Methyltransf_25"/>
    <property type="match status" value="1"/>
</dbReference>
<dbReference type="Proteomes" id="UP001470809">
    <property type="component" value="Chromosome"/>
</dbReference>
<dbReference type="EC" id="2.1.1.64" evidence="3"/>
<gene>
    <name evidence="3" type="ORF">AABB31_03535</name>
</gene>
<organism evidence="3 4">
    <name type="scientific">Yoonia rhodophyticola</name>
    <dbReference type="NCBI Taxonomy" id="3137370"/>
    <lineage>
        <taxon>Bacteria</taxon>
        <taxon>Pseudomonadati</taxon>
        <taxon>Pseudomonadota</taxon>
        <taxon>Alphaproteobacteria</taxon>
        <taxon>Rhodobacterales</taxon>
        <taxon>Paracoccaceae</taxon>
        <taxon>Yoonia</taxon>
    </lineage>
</organism>
<dbReference type="GO" id="GO:0061542">
    <property type="term" value="F:3-demethylubiquinol 3-O-methyltransferase activity"/>
    <property type="evidence" value="ECO:0007669"/>
    <property type="project" value="UniProtKB-EC"/>
</dbReference>
<evidence type="ECO:0000256" key="1">
    <source>
        <dbReference type="ARBA" id="ARBA00022679"/>
    </source>
</evidence>
<dbReference type="SUPFAM" id="SSF53335">
    <property type="entry name" value="S-adenosyl-L-methionine-dependent methyltransferases"/>
    <property type="match status" value="1"/>
</dbReference>
<dbReference type="RefSeq" id="WP_342077319.1">
    <property type="nucleotide sequence ID" value="NZ_CP151767.2"/>
</dbReference>
<dbReference type="CDD" id="cd02440">
    <property type="entry name" value="AdoMet_MTases"/>
    <property type="match status" value="1"/>
</dbReference>
<keyword evidence="3" id="KW-0489">Methyltransferase</keyword>
<proteinExistence type="predicted"/>
<feature type="domain" description="Methyltransferase" evidence="2">
    <location>
        <begin position="43"/>
        <end position="135"/>
    </location>
</feature>
<sequence length="246" mass="26742">MEGYDATTFGALNAADYDALHDPGTTDACVALIADLAPGKRLLELAIGTGRVALPLAQQGFAVTGIEASYEMIAKLREKPGSDAIAVTCGDIADVPVTGPFDHAFLVFNTLFNLQTQAAQISCFANTAAQLTPAGTFLIEAFVPRFDGFRNHQKLETKRLDMGNVWLEAVTHDPVEQVLSFQRIRISDDGIRLVPLPMLYAYPPEIDLMARLAGLQLVDRWGGWDKSPFTAESSFHISVYRKPADA</sequence>
<dbReference type="EMBL" id="CP151767">
    <property type="protein sequence ID" value="WZU68026.1"/>
    <property type="molecule type" value="Genomic_DNA"/>
</dbReference>
<dbReference type="KEGG" id="yrh:AABB31_03535"/>
<dbReference type="PANTHER" id="PTHR43861">
    <property type="entry name" value="TRANS-ACONITATE 2-METHYLTRANSFERASE-RELATED"/>
    <property type="match status" value="1"/>
</dbReference>
<accession>A0AAN0NJA0</accession>
<dbReference type="AlphaFoldDB" id="A0AAN0NJA0"/>
<dbReference type="Gene3D" id="2.20.25.570">
    <property type="match status" value="1"/>
</dbReference>
<name>A0AAN0NJA0_9RHOB</name>
<evidence type="ECO:0000313" key="4">
    <source>
        <dbReference type="Proteomes" id="UP001470809"/>
    </source>
</evidence>
<dbReference type="InterPro" id="IPR041698">
    <property type="entry name" value="Methyltransf_25"/>
</dbReference>
<reference evidence="3" key="1">
    <citation type="submission" date="2024-08" db="EMBL/GenBank/DDBJ databases">
        <title>Phylogenomic analyses of a clade within the roseobacter group suggest taxonomic reassignments of species of the genera Aestuariivita, Citreicella, Loktanella, Nautella, Pelagibaca, Ruegeria, Thalassobius, Thiobacimonas and Tropicibacter, and the proposal o.</title>
        <authorList>
            <person name="Jeon C.O."/>
        </authorList>
    </citation>
    <scope>NUCLEOTIDE SEQUENCE</scope>
    <source>
        <strain evidence="3">SS1-5</strain>
    </source>
</reference>
<evidence type="ECO:0000313" key="3">
    <source>
        <dbReference type="EMBL" id="WZU68026.1"/>
    </source>
</evidence>
<dbReference type="InterPro" id="IPR029063">
    <property type="entry name" value="SAM-dependent_MTases_sf"/>
</dbReference>
<dbReference type="GO" id="GO:0102208">
    <property type="term" value="F:2-polyprenyl-6-hydroxyphenol methylase activity"/>
    <property type="evidence" value="ECO:0007669"/>
    <property type="project" value="UniProtKB-EC"/>
</dbReference>
<keyword evidence="1 3" id="KW-0808">Transferase</keyword>
<dbReference type="EC" id="2.1.1.222" evidence="3"/>